<dbReference type="Proteomes" id="UP000321723">
    <property type="component" value="Unassembled WGS sequence"/>
</dbReference>
<evidence type="ECO:0000313" key="1">
    <source>
        <dbReference type="EMBL" id="GEL48585.1"/>
    </source>
</evidence>
<comment type="caution">
    <text evidence="1">The sequence shown here is derived from an EMBL/GenBank/DDBJ whole genome shotgun (WGS) entry which is preliminary data.</text>
</comment>
<evidence type="ECO:0000313" key="4">
    <source>
        <dbReference type="Proteomes" id="UP000564629"/>
    </source>
</evidence>
<keyword evidence="3" id="KW-1185">Reference proteome</keyword>
<sequence>MTERMTAVSVPGQPSGSGLMLHGTAEPAEAIAQLRAYATTNHSATTAILAADDADLRVTPAVGIVRRRSVNVLQAGKEPAEQSHPATDPLPGESAVDFLRRTGWRALDDVIDMVQTTRCVLPGTRSLWEHPVRDQRSVLDAATDAVIDSMQTTRRGLPDTRSLASDYALAALSVTGTRDVPTSARRRAAAAALHQALAFDADLTPARRRELLTHLTVLASTEET</sequence>
<dbReference type="Proteomes" id="UP000564629">
    <property type="component" value="Unassembled WGS sequence"/>
</dbReference>
<dbReference type="EMBL" id="JACHDN010000001">
    <property type="protein sequence ID" value="MBB5474713.1"/>
    <property type="molecule type" value="Genomic_DNA"/>
</dbReference>
<dbReference type="AlphaFoldDB" id="A0A511FH43"/>
<reference evidence="1 3" key="1">
    <citation type="submission" date="2019-07" db="EMBL/GenBank/DDBJ databases">
        <title>Whole genome shotgun sequence of Cellulomonas hominis NBRC 16055.</title>
        <authorList>
            <person name="Hosoyama A."/>
            <person name="Uohara A."/>
            <person name="Ohji S."/>
            <person name="Ichikawa N."/>
        </authorList>
    </citation>
    <scope>NUCLEOTIDE SEQUENCE [LARGE SCALE GENOMIC DNA]</scope>
    <source>
        <strain evidence="1 3">NBRC 16055</strain>
    </source>
</reference>
<accession>A0A511FH43</accession>
<dbReference type="EMBL" id="BJVQ01000088">
    <property type="protein sequence ID" value="GEL48585.1"/>
    <property type="molecule type" value="Genomic_DNA"/>
</dbReference>
<evidence type="ECO:0000313" key="3">
    <source>
        <dbReference type="Proteomes" id="UP000321723"/>
    </source>
</evidence>
<gene>
    <name evidence="1" type="ORF">CHO01_37010</name>
    <name evidence="2" type="ORF">HNR08_003449</name>
</gene>
<name>A0A511FH43_9CELL</name>
<reference evidence="2 4" key="2">
    <citation type="submission" date="2020-08" db="EMBL/GenBank/DDBJ databases">
        <title>Sequencing the genomes of 1000 actinobacteria strains.</title>
        <authorList>
            <person name="Klenk H.-P."/>
        </authorList>
    </citation>
    <scope>NUCLEOTIDE SEQUENCE [LARGE SCALE GENOMIC DNA]</scope>
    <source>
        <strain evidence="2 4">DSM 9581</strain>
    </source>
</reference>
<evidence type="ECO:0000313" key="2">
    <source>
        <dbReference type="EMBL" id="MBB5474713.1"/>
    </source>
</evidence>
<dbReference type="RefSeq" id="WP_246803195.1">
    <property type="nucleotide sequence ID" value="NZ_BJVQ01000088.1"/>
</dbReference>
<proteinExistence type="predicted"/>
<organism evidence="1 3">
    <name type="scientific">Cellulomonas hominis</name>
    <dbReference type="NCBI Taxonomy" id="156981"/>
    <lineage>
        <taxon>Bacteria</taxon>
        <taxon>Bacillati</taxon>
        <taxon>Actinomycetota</taxon>
        <taxon>Actinomycetes</taxon>
        <taxon>Micrococcales</taxon>
        <taxon>Cellulomonadaceae</taxon>
        <taxon>Cellulomonas</taxon>
    </lineage>
</organism>
<protein>
    <submittedName>
        <fullName evidence="1">Uncharacterized protein</fullName>
    </submittedName>
</protein>